<protein>
    <recommendedName>
        <fullName evidence="1">DUF7700 domain-containing protein</fullName>
    </recommendedName>
</protein>
<sequence>MGLSAYETGPTVGAVYGIPPQPPIAGNTRILDAGAVRIGVEYRDVDPEALRAAYAGNAAHLAELEEKSPAGGFSDEGVSVHVYDAADGHEFLRFDLFDAEPHYHYNHRPGPDGEVVNNVVPFDVTAGGDMLVWAFDRLRTRLPHMLAKAGGAELAERVDNAVLEPVLAEAQALAVAARSAYRRAARA</sequence>
<evidence type="ECO:0000313" key="3">
    <source>
        <dbReference type="Proteomes" id="UP001165378"/>
    </source>
</evidence>
<reference evidence="2" key="1">
    <citation type="submission" date="2022-01" db="EMBL/GenBank/DDBJ databases">
        <title>Genome-Based Taxonomic Classification of the Phylum Actinobacteria.</title>
        <authorList>
            <person name="Gao Y."/>
        </authorList>
    </citation>
    <scope>NUCLEOTIDE SEQUENCE</scope>
    <source>
        <strain evidence="2">KLBMP 8922</strain>
    </source>
</reference>
<dbReference type="Proteomes" id="UP001165378">
    <property type="component" value="Unassembled WGS sequence"/>
</dbReference>
<dbReference type="EMBL" id="JAKFHA010000019">
    <property type="protein sequence ID" value="MCF2530858.1"/>
    <property type="molecule type" value="Genomic_DNA"/>
</dbReference>
<dbReference type="InterPro" id="IPR056117">
    <property type="entry name" value="DUF7700"/>
</dbReference>
<organism evidence="2 3">
    <name type="scientific">Yinghuangia soli</name>
    <dbReference type="NCBI Taxonomy" id="2908204"/>
    <lineage>
        <taxon>Bacteria</taxon>
        <taxon>Bacillati</taxon>
        <taxon>Actinomycetota</taxon>
        <taxon>Actinomycetes</taxon>
        <taxon>Kitasatosporales</taxon>
        <taxon>Streptomycetaceae</taxon>
        <taxon>Yinghuangia</taxon>
    </lineage>
</organism>
<gene>
    <name evidence="2" type="ORF">LZ495_27100</name>
</gene>
<feature type="domain" description="DUF7700" evidence="1">
    <location>
        <begin position="31"/>
        <end position="172"/>
    </location>
</feature>
<evidence type="ECO:0000259" key="1">
    <source>
        <dbReference type="Pfam" id="PF24777"/>
    </source>
</evidence>
<accession>A0AA41Q3H0</accession>
<dbReference type="AlphaFoldDB" id="A0AA41Q3H0"/>
<proteinExistence type="predicted"/>
<name>A0AA41Q3H0_9ACTN</name>
<comment type="caution">
    <text evidence="2">The sequence shown here is derived from an EMBL/GenBank/DDBJ whole genome shotgun (WGS) entry which is preliminary data.</text>
</comment>
<keyword evidence="3" id="KW-1185">Reference proteome</keyword>
<dbReference type="Pfam" id="PF24777">
    <property type="entry name" value="DUF7700"/>
    <property type="match status" value="1"/>
</dbReference>
<evidence type="ECO:0000313" key="2">
    <source>
        <dbReference type="EMBL" id="MCF2530858.1"/>
    </source>
</evidence>
<dbReference type="RefSeq" id="WP_235055527.1">
    <property type="nucleotide sequence ID" value="NZ_JAKFHA010000019.1"/>
</dbReference>